<dbReference type="EMBL" id="JARJCW010000017">
    <property type="protein sequence ID" value="KAJ7215463.1"/>
    <property type="molecule type" value="Genomic_DNA"/>
</dbReference>
<dbReference type="AlphaFoldDB" id="A0AAD6VK56"/>
<evidence type="ECO:0000256" key="1">
    <source>
        <dbReference type="SAM" id="MobiDB-lite"/>
    </source>
</evidence>
<feature type="region of interest" description="Disordered" evidence="1">
    <location>
        <begin position="109"/>
        <end position="147"/>
    </location>
</feature>
<accession>A0AAD6VK56</accession>
<keyword evidence="3" id="KW-1185">Reference proteome</keyword>
<organism evidence="2 3">
    <name type="scientific">Mycena pura</name>
    <dbReference type="NCBI Taxonomy" id="153505"/>
    <lineage>
        <taxon>Eukaryota</taxon>
        <taxon>Fungi</taxon>
        <taxon>Dikarya</taxon>
        <taxon>Basidiomycota</taxon>
        <taxon>Agaricomycotina</taxon>
        <taxon>Agaricomycetes</taxon>
        <taxon>Agaricomycetidae</taxon>
        <taxon>Agaricales</taxon>
        <taxon>Marasmiineae</taxon>
        <taxon>Mycenaceae</taxon>
        <taxon>Mycena</taxon>
    </lineage>
</organism>
<gene>
    <name evidence="2" type="ORF">GGX14DRAFT_391890</name>
</gene>
<proteinExistence type="predicted"/>
<comment type="caution">
    <text evidence="2">The sequence shown here is derived from an EMBL/GenBank/DDBJ whole genome shotgun (WGS) entry which is preliminary data.</text>
</comment>
<feature type="compositionally biased region" description="Low complexity" evidence="1">
    <location>
        <begin position="59"/>
        <end position="72"/>
    </location>
</feature>
<name>A0AAD6VK56_9AGAR</name>
<evidence type="ECO:0000313" key="2">
    <source>
        <dbReference type="EMBL" id="KAJ7215463.1"/>
    </source>
</evidence>
<feature type="compositionally biased region" description="Basic and acidic residues" evidence="1">
    <location>
        <begin position="117"/>
        <end position="135"/>
    </location>
</feature>
<feature type="region of interest" description="Disordered" evidence="1">
    <location>
        <begin position="205"/>
        <end position="276"/>
    </location>
</feature>
<dbReference type="Proteomes" id="UP001219525">
    <property type="component" value="Unassembled WGS sequence"/>
</dbReference>
<feature type="compositionally biased region" description="Basic and acidic residues" evidence="1">
    <location>
        <begin position="210"/>
        <end position="220"/>
    </location>
</feature>
<feature type="compositionally biased region" description="Basic residues" evidence="1">
    <location>
        <begin position="225"/>
        <end position="236"/>
    </location>
</feature>
<feature type="region of interest" description="Disordered" evidence="1">
    <location>
        <begin position="42"/>
        <end position="83"/>
    </location>
</feature>
<reference evidence="2" key="1">
    <citation type="submission" date="2023-03" db="EMBL/GenBank/DDBJ databases">
        <title>Massive genome expansion in bonnet fungi (Mycena s.s.) driven by repeated elements and novel gene families across ecological guilds.</title>
        <authorList>
            <consortium name="Lawrence Berkeley National Laboratory"/>
            <person name="Harder C.B."/>
            <person name="Miyauchi S."/>
            <person name="Viragh M."/>
            <person name="Kuo A."/>
            <person name="Thoen E."/>
            <person name="Andreopoulos B."/>
            <person name="Lu D."/>
            <person name="Skrede I."/>
            <person name="Drula E."/>
            <person name="Henrissat B."/>
            <person name="Morin E."/>
            <person name="Kohler A."/>
            <person name="Barry K."/>
            <person name="LaButti K."/>
            <person name="Morin E."/>
            <person name="Salamov A."/>
            <person name="Lipzen A."/>
            <person name="Mereny Z."/>
            <person name="Hegedus B."/>
            <person name="Baldrian P."/>
            <person name="Stursova M."/>
            <person name="Weitz H."/>
            <person name="Taylor A."/>
            <person name="Grigoriev I.V."/>
            <person name="Nagy L.G."/>
            <person name="Martin F."/>
            <person name="Kauserud H."/>
        </authorList>
    </citation>
    <scope>NUCLEOTIDE SEQUENCE</scope>
    <source>
        <strain evidence="2">9144</strain>
    </source>
</reference>
<feature type="compositionally biased region" description="Basic and acidic residues" evidence="1">
    <location>
        <begin position="44"/>
        <end position="54"/>
    </location>
</feature>
<evidence type="ECO:0000313" key="3">
    <source>
        <dbReference type="Proteomes" id="UP001219525"/>
    </source>
</evidence>
<protein>
    <submittedName>
        <fullName evidence="2">Uncharacterized protein</fullName>
    </submittedName>
</protein>
<sequence length="276" mass="30058">MRTCRYMMLQSSAIPLYDLALKGKLLIMKEAGASVKQQILSKTGNHDGRMDENTSRNQSALSSTITTPSTTSDDADPECLRRPFTLPQFPPLLELSKAFAGTAILPETGEYDVDGGDDTHRLQRHSDHPRALHEGDADDGAPAPGAAAGEYASRYNGEDLQQHSRPCACEHRVLKCFDSEAGYYVMGERDGPASCTDFTCVGDGASGGGGRERRGREHSLSTKRGGVRWRERRRAMGHSPSAGSAAQQCQAAANTMDPKTVVMQAKERRQRSRQSE</sequence>
<feature type="compositionally biased region" description="Low complexity" evidence="1">
    <location>
        <begin position="237"/>
        <end position="253"/>
    </location>
</feature>